<organism evidence="4 5">
    <name type="scientific">Cryobacterium breve</name>
    <dbReference type="NCBI Taxonomy" id="1259258"/>
    <lineage>
        <taxon>Bacteria</taxon>
        <taxon>Bacillati</taxon>
        <taxon>Actinomycetota</taxon>
        <taxon>Actinomycetes</taxon>
        <taxon>Micrococcales</taxon>
        <taxon>Microbacteriaceae</taxon>
        <taxon>Cryobacterium</taxon>
    </lineage>
</organism>
<name>A0ABY7NG61_9MICO</name>
<feature type="chain" id="PRO_5045072087" evidence="2">
    <location>
        <begin position="27"/>
        <end position="235"/>
    </location>
</feature>
<dbReference type="InterPro" id="IPR011055">
    <property type="entry name" value="Dup_hybrid_motif"/>
</dbReference>
<proteinExistence type="predicted"/>
<evidence type="ECO:0000313" key="4">
    <source>
        <dbReference type="EMBL" id="WBM80585.1"/>
    </source>
</evidence>
<dbReference type="InterPro" id="IPR050570">
    <property type="entry name" value="Cell_wall_metabolism_enzyme"/>
</dbReference>
<dbReference type="EMBL" id="CP075584">
    <property type="protein sequence ID" value="WBM80585.1"/>
    <property type="molecule type" value="Genomic_DNA"/>
</dbReference>
<dbReference type="Pfam" id="PF01551">
    <property type="entry name" value="Peptidase_M23"/>
    <property type="match status" value="1"/>
</dbReference>
<sequence>MPIHRRTAVALVAALLVSFAVAPASAGQGEPVAERESMQNPAATPRPTEPVAWAWPLALPHRVLREFRAPVSEYADGHRGIDLAAHAGDPVYAVADGTVTFAGIVVDRPAVSLSHGDGLVSSMEPVLALVAAGDAVRRGQLIGRVATGGHCGDGCLHLGARTSGRYVSPMRYLGGVPHAVLLPAESATVLRQRQDSRRSARDQELWRAVLQEDGLEKDGHVQDPLRGIGGGQARG</sequence>
<dbReference type="CDD" id="cd12797">
    <property type="entry name" value="M23_peptidase"/>
    <property type="match status" value="1"/>
</dbReference>
<evidence type="ECO:0000313" key="5">
    <source>
        <dbReference type="Proteomes" id="UP001212421"/>
    </source>
</evidence>
<dbReference type="SUPFAM" id="SSF51261">
    <property type="entry name" value="Duplicated hybrid motif"/>
    <property type="match status" value="1"/>
</dbReference>
<dbReference type="RefSeq" id="WP_281535251.1">
    <property type="nucleotide sequence ID" value="NZ_CP075584.1"/>
</dbReference>
<dbReference type="Proteomes" id="UP001212421">
    <property type="component" value="Chromosome"/>
</dbReference>
<evidence type="ECO:0000259" key="3">
    <source>
        <dbReference type="Pfam" id="PF01551"/>
    </source>
</evidence>
<accession>A0ABY7NG61</accession>
<feature type="domain" description="M23ase beta-sheet core" evidence="3">
    <location>
        <begin position="77"/>
        <end position="169"/>
    </location>
</feature>
<dbReference type="Gene3D" id="2.70.70.10">
    <property type="entry name" value="Glucose Permease (Domain IIA)"/>
    <property type="match status" value="1"/>
</dbReference>
<dbReference type="InterPro" id="IPR016047">
    <property type="entry name" value="M23ase_b-sheet_dom"/>
</dbReference>
<reference evidence="4 5" key="1">
    <citation type="submission" date="2021-05" db="EMBL/GenBank/DDBJ databases">
        <authorList>
            <person name="Kumar R."/>
            <person name="Kumar A."/>
            <person name="Mukhia S."/>
        </authorList>
    </citation>
    <scope>NUCLEOTIDE SEQUENCE [LARGE SCALE GENOMIC DNA]</scope>
    <source>
        <strain evidence="4 5">ERMR7:08</strain>
    </source>
</reference>
<evidence type="ECO:0000256" key="1">
    <source>
        <dbReference type="ARBA" id="ARBA00022729"/>
    </source>
</evidence>
<feature type="signal peptide" evidence="2">
    <location>
        <begin position="1"/>
        <end position="26"/>
    </location>
</feature>
<evidence type="ECO:0000256" key="2">
    <source>
        <dbReference type="SAM" id="SignalP"/>
    </source>
</evidence>
<keyword evidence="5" id="KW-1185">Reference proteome</keyword>
<gene>
    <name evidence="4" type="ORF">KIV56_03900</name>
</gene>
<dbReference type="PANTHER" id="PTHR21666:SF289">
    <property type="entry name" value="L-ALA--D-GLU ENDOPEPTIDASE"/>
    <property type="match status" value="1"/>
</dbReference>
<protein>
    <submittedName>
        <fullName evidence="4">M23 family metallopeptidase</fullName>
    </submittedName>
</protein>
<dbReference type="PANTHER" id="PTHR21666">
    <property type="entry name" value="PEPTIDASE-RELATED"/>
    <property type="match status" value="1"/>
</dbReference>
<keyword evidence="1 2" id="KW-0732">Signal</keyword>